<proteinExistence type="predicted"/>
<dbReference type="PANTHER" id="PTHR43537">
    <property type="entry name" value="TRANSCRIPTIONAL REGULATOR, GNTR FAMILY"/>
    <property type="match status" value="1"/>
</dbReference>
<dbReference type="InterPro" id="IPR011711">
    <property type="entry name" value="GntR_C"/>
</dbReference>
<comment type="caution">
    <text evidence="6">The sequence shown here is derived from an EMBL/GenBank/DDBJ whole genome shotgun (WGS) entry which is preliminary data.</text>
</comment>
<dbReference type="SMART" id="SM00895">
    <property type="entry name" value="FCD"/>
    <property type="match status" value="1"/>
</dbReference>
<protein>
    <submittedName>
        <fullName evidence="6">GntR family transcriptional regulator</fullName>
    </submittedName>
</protein>
<dbReference type="InterPro" id="IPR036390">
    <property type="entry name" value="WH_DNA-bd_sf"/>
</dbReference>
<accession>A0A7X6D2V8</accession>
<dbReference type="Pfam" id="PF00392">
    <property type="entry name" value="GntR"/>
    <property type="match status" value="1"/>
</dbReference>
<dbReference type="GO" id="GO:0003677">
    <property type="term" value="F:DNA binding"/>
    <property type="evidence" value="ECO:0007669"/>
    <property type="project" value="UniProtKB-KW"/>
</dbReference>
<evidence type="ECO:0000256" key="1">
    <source>
        <dbReference type="ARBA" id="ARBA00023015"/>
    </source>
</evidence>
<dbReference type="InterPro" id="IPR036388">
    <property type="entry name" value="WH-like_DNA-bd_sf"/>
</dbReference>
<reference evidence="6 7" key="1">
    <citation type="submission" date="2020-03" db="EMBL/GenBank/DDBJ databases">
        <title>Draft genome of Streptomyces sp. ventii, isolated from the Axial Seamount in the Pacific Ocean, and resequencing of the two type strains Streptomyces lonarensis strain NCL 716 and Streptomyces bohaiensis strain 11A07.</title>
        <authorList>
            <person name="Loughran R.M."/>
            <person name="Pfannmuller K.M."/>
            <person name="Wasson B.J."/>
            <person name="Deadmond M.C."/>
            <person name="Paddock B.E."/>
            <person name="Koyack M.J."/>
            <person name="Gallegos D.A."/>
            <person name="Mitchell E.A."/>
            <person name="Ushijima B."/>
            <person name="Saw J.H."/>
            <person name="Mcphail K.L."/>
            <person name="Videau P."/>
        </authorList>
    </citation>
    <scope>NUCLEOTIDE SEQUENCE [LARGE SCALE GENOMIC DNA]</scope>
    <source>
        <strain evidence="6 7">NCL716</strain>
    </source>
</reference>
<name>A0A7X6D2V8_9ACTN</name>
<dbReference type="Gene3D" id="1.10.10.10">
    <property type="entry name" value="Winged helix-like DNA-binding domain superfamily/Winged helix DNA-binding domain"/>
    <property type="match status" value="1"/>
</dbReference>
<dbReference type="SUPFAM" id="SSF46785">
    <property type="entry name" value="Winged helix' DNA-binding domain"/>
    <property type="match status" value="1"/>
</dbReference>
<dbReference type="PANTHER" id="PTHR43537:SF45">
    <property type="entry name" value="GNTR FAMILY REGULATORY PROTEIN"/>
    <property type="match status" value="1"/>
</dbReference>
<dbReference type="SMART" id="SM00345">
    <property type="entry name" value="HTH_GNTR"/>
    <property type="match status" value="1"/>
</dbReference>
<dbReference type="RefSeq" id="WP_167971980.1">
    <property type="nucleotide sequence ID" value="NZ_BHZG01000107.1"/>
</dbReference>
<keyword evidence="2" id="KW-0238">DNA-binding</keyword>
<feature type="region of interest" description="Disordered" evidence="4">
    <location>
        <begin position="137"/>
        <end position="162"/>
    </location>
</feature>
<feature type="region of interest" description="Disordered" evidence="4">
    <location>
        <begin position="1"/>
        <end position="36"/>
    </location>
</feature>
<dbReference type="Proteomes" id="UP000578686">
    <property type="component" value="Unassembled WGS sequence"/>
</dbReference>
<dbReference type="InterPro" id="IPR008920">
    <property type="entry name" value="TF_FadR/GntR_C"/>
</dbReference>
<evidence type="ECO:0000313" key="6">
    <source>
        <dbReference type="EMBL" id="NJQ07187.1"/>
    </source>
</evidence>
<organism evidence="6 7">
    <name type="scientific">Streptomyces lonarensis</name>
    <dbReference type="NCBI Taxonomy" id="700599"/>
    <lineage>
        <taxon>Bacteria</taxon>
        <taxon>Bacillati</taxon>
        <taxon>Actinomycetota</taxon>
        <taxon>Actinomycetes</taxon>
        <taxon>Kitasatosporales</taxon>
        <taxon>Streptomycetaceae</taxon>
        <taxon>Streptomyces</taxon>
    </lineage>
</organism>
<feature type="domain" description="HTH gntR-type" evidence="5">
    <location>
        <begin position="39"/>
        <end position="106"/>
    </location>
</feature>
<dbReference type="InterPro" id="IPR000524">
    <property type="entry name" value="Tscrpt_reg_HTH_GntR"/>
</dbReference>
<dbReference type="GO" id="GO:0003700">
    <property type="term" value="F:DNA-binding transcription factor activity"/>
    <property type="evidence" value="ECO:0007669"/>
    <property type="project" value="InterPro"/>
</dbReference>
<evidence type="ECO:0000313" key="7">
    <source>
        <dbReference type="Proteomes" id="UP000578686"/>
    </source>
</evidence>
<keyword evidence="7" id="KW-1185">Reference proteome</keyword>
<evidence type="ECO:0000256" key="4">
    <source>
        <dbReference type="SAM" id="MobiDB-lite"/>
    </source>
</evidence>
<evidence type="ECO:0000259" key="5">
    <source>
        <dbReference type="PROSITE" id="PS50949"/>
    </source>
</evidence>
<dbReference type="PROSITE" id="PS50949">
    <property type="entry name" value="HTH_GNTR"/>
    <property type="match status" value="1"/>
</dbReference>
<keyword evidence="3" id="KW-0804">Transcription</keyword>
<dbReference type="AlphaFoldDB" id="A0A7X6D2V8"/>
<dbReference type="Pfam" id="PF07729">
    <property type="entry name" value="FCD"/>
    <property type="match status" value="1"/>
</dbReference>
<dbReference type="EMBL" id="JAAVJD010000138">
    <property type="protein sequence ID" value="NJQ07187.1"/>
    <property type="molecule type" value="Genomic_DNA"/>
</dbReference>
<keyword evidence="1" id="KW-0805">Transcription regulation</keyword>
<gene>
    <name evidence="6" type="ORF">HCN56_16745</name>
</gene>
<sequence length="270" mass="28133">MDQTRPDPAPGPARHPVVAPLSPPAAGVVQDRPQMPARHSVRDQVLAELRAALAAGGLLAGQVYSARSLAERYGVSATPVREAMQRLASEGAVEVVPNRGFRVAGLSDRDLAELAEVRAALEVPAVLGLLRRARPGQRAASGAPRGGRPEAEGRPADGTGRCLTGAPGWAALRAVADASVAAAGRADRHAYAEADLAFHRGLLDLAGNRQLTEVAVEMLRRSQAPVAGRPASPPSALRATALQHVALLDALAEGEATLAERLLRDHLTRV</sequence>
<dbReference type="Gene3D" id="1.20.120.530">
    <property type="entry name" value="GntR ligand-binding domain-like"/>
    <property type="match status" value="1"/>
</dbReference>
<evidence type="ECO:0000256" key="3">
    <source>
        <dbReference type="ARBA" id="ARBA00023163"/>
    </source>
</evidence>
<dbReference type="SUPFAM" id="SSF48008">
    <property type="entry name" value="GntR ligand-binding domain-like"/>
    <property type="match status" value="1"/>
</dbReference>
<evidence type="ECO:0000256" key="2">
    <source>
        <dbReference type="ARBA" id="ARBA00023125"/>
    </source>
</evidence>